<keyword evidence="3" id="KW-0812">Transmembrane</keyword>
<keyword evidence="3" id="KW-1133">Transmembrane helix</keyword>
<keyword evidence="5" id="KW-1185">Reference proteome</keyword>
<evidence type="ECO:0000256" key="2">
    <source>
        <dbReference type="SAM" id="MobiDB-lite"/>
    </source>
</evidence>
<proteinExistence type="predicted"/>
<feature type="region of interest" description="Disordered" evidence="2">
    <location>
        <begin position="224"/>
        <end position="245"/>
    </location>
</feature>
<protein>
    <submittedName>
        <fullName evidence="4">Uncharacterized protein</fullName>
    </submittedName>
</protein>
<gene>
    <name evidence="4" type="ORF">BDK51DRAFT_46649</name>
</gene>
<feature type="compositionally biased region" description="Acidic residues" evidence="2">
    <location>
        <begin position="420"/>
        <end position="435"/>
    </location>
</feature>
<feature type="non-terminal residue" evidence="4">
    <location>
        <position position="448"/>
    </location>
</feature>
<feature type="compositionally biased region" description="Low complexity" evidence="2">
    <location>
        <begin position="78"/>
        <end position="91"/>
    </location>
</feature>
<dbReference type="AlphaFoldDB" id="A0A4P9W3H3"/>
<accession>A0A4P9W3H3</accession>
<reference evidence="5" key="1">
    <citation type="journal article" date="2018" name="Nat. Microbiol.">
        <title>Leveraging single-cell genomics to expand the fungal tree of life.</title>
        <authorList>
            <person name="Ahrendt S.R."/>
            <person name="Quandt C.A."/>
            <person name="Ciobanu D."/>
            <person name="Clum A."/>
            <person name="Salamov A."/>
            <person name="Andreopoulos B."/>
            <person name="Cheng J.F."/>
            <person name="Woyke T."/>
            <person name="Pelin A."/>
            <person name="Henrissat B."/>
            <person name="Reynolds N.K."/>
            <person name="Benny G.L."/>
            <person name="Smith M.E."/>
            <person name="James T.Y."/>
            <person name="Grigoriev I.V."/>
        </authorList>
    </citation>
    <scope>NUCLEOTIDE SEQUENCE [LARGE SCALE GENOMIC DNA]</scope>
</reference>
<keyword evidence="3" id="KW-0472">Membrane</keyword>
<dbReference type="OrthoDB" id="2290605at2759"/>
<evidence type="ECO:0000256" key="3">
    <source>
        <dbReference type="SAM" id="Phobius"/>
    </source>
</evidence>
<feature type="region of interest" description="Disordered" evidence="2">
    <location>
        <begin position="355"/>
        <end position="448"/>
    </location>
</feature>
<dbReference type="EMBL" id="KZ997846">
    <property type="protein sequence ID" value="RKO86869.1"/>
    <property type="molecule type" value="Genomic_DNA"/>
</dbReference>
<feature type="coiled-coil region" evidence="1">
    <location>
        <begin position="282"/>
        <end position="309"/>
    </location>
</feature>
<feature type="region of interest" description="Disordered" evidence="2">
    <location>
        <begin position="40"/>
        <end position="115"/>
    </location>
</feature>
<evidence type="ECO:0000256" key="1">
    <source>
        <dbReference type="SAM" id="Coils"/>
    </source>
</evidence>
<feature type="compositionally biased region" description="Low complexity" evidence="2">
    <location>
        <begin position="137"/>
        <end position="148"/>
    </location>
</feature>
<feature type="compositionally biased region" description="Polar residues" evidence="2">
    <location>
        <begin position="383"/>
        <end position="396"/>
    </location>
</feature>
<feature type="transmembrane region" description="Helical" evidence="3">
    <location>
        <begin position="12"/>
        <end position="31"/>
    </location>
</feature>
<organism evidence="4 5">
    <name type="scientific">Blyttiomyces helicus</name>
    <dbReference type="NCBI Taxonomy" id="388810"/>
    <lineage>
        <taxon>Eukaryota</taxon>
        <taxon>Fungi</taxon>
        <taxon>Fungi incertae sedis</taxon>
        <taxon>Chytridiomycota</taxon>
        <taxon>Chytridiomycota incertae sedis</taxon>
        <taxon>Chytridiomycetes</taxon>
        <taxon>Chytridiomycetes incertae sedis</taxon>
        <taxon>Blyttiomyces</taxon>
    </lineage>
</organism>
<sequence>MLTVPLFPGGRSGALGLGLGVTIGLGFALWARPPLRLHCSEARTPPPPPPALAAADPAAATASSPVPSPLQTRKNLVTTAPPSDSPTSPTAPQDPAPAPAPESPPLHSPPADSPSPTSPPCSACTCCVRCLSKKLTAATQTTGSNTTSCRRHPSPSKRGSSASHPHLHPYPQPPEPCSLLPPAIMQLPMSPAASPLSCPGPRSAMHSSRHAAALNDVCATGSAPSLTRGSTASTPESSPATSVSSSCDGTFDAVNAVQAGSGDAAAGVQPISMDPVKLFALLAASRAQIKRLEASLKVLSRKRDSLVESAKVLKKDVWKEREARFVVEKCLGETIKKMELEMDLKDNEILELRDSQREAEDNEYFPRTTSIASSSCGPLGSRSAPTIFSSSYSNPCRLTDDDLFPESTESSDSPTAALDELSDTEDDDDDSDDASDDRGSTPLASAPK</sequence>
<feature type="region of interest" description="Disordered" evidence="2">
    <location>
        <begin position="137"/>
        <end position="183"/>
    </location>
</feature>
<dbReference type="Proteomes" id="UP000269721">
    <property type="component" value="Unassembled WGS sequence"/>
</dbReference>
<evidence type="ECO:0000313" key="4">
    <source>
        <dbReference type="EMBL" id="RKO86869.1"/>
    </source>
</evidence>
<name>A0A4P9W3H3_9FUNG</name>
<feature type="compositionally biased region" description="Polar residues" evidence="2">
    <location>
        <begin position="367"/>
        <end position="376"/>
    </location>
</feature>
<feature type="compositionally biased region" description="Pro residues" evidence="2">
    <location>
        <begin position="92"/>
        <end position="115"/>
    </location>
</feature>
<feature type="compositionally biased region" description="Low complexity" evidence="2">
    <location>
        <begin position="230"/>
        <end position="245"/>
    </location>
</feature>
<feature type="compositionally biased region" description="Low complexity" evidence="2">
    <location>
        <begin position="52"/>
        <end position="65"/>
    </location>
</feature>
<evidence type="ECO:0000313" key="5">
    <source>
        <dbReference type="Proteomes" id="UP000269721"/>
    </source>
</evidence>
<keyword evidence="1" id="KW-0175">Coiled coil</keyword>